<evidence type="ECO:0000256" key="3">
    <source>
        <dbReference type="ARBA" id="ARBA00012618"/>
    </source>
</evidence>
<feature type="domain" description="PUM-HD" evidence="8">
    <location>
        <begin position="379"/>
        <end position="726"/>
    </location>
</feature>
<evidence type="ECO:0000256" key="6">
    <source>
        <dbReference type="ARBA" id="ARBA00049172"/>
    </source>
</evidence>
<keyword evidence="4" id="KW-0808">Transferase</keyword>
<dbReference type="InterPro" id="IPR033133">
    <property type="entry name" value="PUM-HD"/>
</dbReference>
<dbReference type="Proteomes" id="UP001152797">
    <property type="component" value="Unassembled WGS sequence"/>
</dbReference>
<dbReference type="SUPFAM" id="SSF51621">
    <property type="entry name" value="Phosphoenolpyruvate/pyruvate domain"/>
    <property type="match status" value="1"/>
</dbReference>
<accession>A0A9P1D5S4</accession>
<comment type="similarity">
    <text evidence="2">Belongs to the PanB family.</text>
</comment>
<dbReference type="PROSITE" id="PS50302">
    <property type="entry name" value="PUM"/>
    <property type="match status" value="3"/>
</dbReference>
<dbReference type="GO" id="GO:0005737">
    <property type="term" value="C:cytoplasm"/>
    <property type="evidence" value="ECO:0007669"/>
    <property type="project" value="TreeGrafter"/>
</dbReference>
<dbReference type="GO" id="GO:0010608">
    <property type="term" value="P:post-transcriptional regulation of gene expression"/>
    <property type="evidence" value="ECO:0007669"/>
    <property type="project" value="TreeGrafter"/>
</dbReference>
<evidence type="ECO:0000256" key="4">
    <source>
        <dbReference type="ARBA" id="ARBA00022679"/>
    </source>
</evidence>
<protein>
    <recommendedName>
        <fullName evidence="3">3-methyl-2-oxobutanoate hydroxymethyltransferase</fullName>
        <ecNumber evidence="3">2.1.2.11</ecNumber>
    </recommendedName>
</protein>
<dbReference type="InterPro" id="IPR001313">
    <property type="entry name" value="Pumilio_RNA-bd_rpt"/>
</dbReference>
<evidence type="ECO:0000256" key="7">
    <source>
        <dbReference type="PROSITE-ProRule" id="PRU00317"/>
    </source>
</evidence>
<dbReference type="PROSITE" id="PS50303">
    <property type="entry name" value="PUM_HD"/>
    <property type="match status" value="1"/>
</dbReference>
<dbReference type="InterPro" id="IPR011989">
    <property type="entry name" value="ARM-like"/>
</dbReference>
<evidence type="ECO:0000256" key="2">
    <source>
        <dbReference type="ARBA" id="ARBA00008676"/>
    </source>
</evidence>
<reference evidence="10" key="2">
    <citation type="submission" date="2024-04" db="EMBL/GenBank/DDBJ databases">
        <authorList>
            <person name="Chen Y."/>
            <person name="Shah S."/>
            <person name="Dougan E. K."/>
            <person name="Thang M."/>
            <person name="Chan C."/>
        </authorList>
    </citation>
    <scope>NUCLEOTIDE SEQUENCE [LARGE SCALE GENOMIC DNA]</scope>
</reference>
<dbReference type="PANTHER" id="PTHR12537:SF12">
    <property type="entry name" value="MATERNAL PROTEIN PUMILIO"/>
    <property type="match status" value="1"/>
</dbReference>
<evidence type="ECO:0000259" key="8">
    <source>
        <dbReference type="PROSITE" id="PS50303"/>
    </source>
</evidence>
<dbReference type="AlphaFoldDB" id="A0A9P1D5S4"/>
<comment type="caution">
    <text evidence="9">The sequence shown here is derived from an EMBL/GenBank/DDBJ whole genome shotgun (WGS) entry which is preliminary data.</text>
</comment>
<feature type="repeat" description="Pumilio" evidence="7">
    <location>
        <begin position="556"/>
        <end position="592"/>
    </location>
</feature>
<gene>
    <name evidence="9" type="ORF">C1SCF055_LOCUS29619</name>
</gene>
<dbReference type="EC" id="2.1.2.11" evidence="3"/>
<dbReference type="GO" id="GO:0003864">
    <property type="term" value="F:3-methyl-2-oxobutanoate hydroxymethyltransferase activity"/>
    <property type="evidence" value="ECO:0007669"/>
    <property type="project" value="UniProtKB-EC"/>
</dbReference>
<evidence type="ECO:0000313" key="10">
    <source>
        <dbReference type="EMBL" id="CAL1157154.1"/>
    </source>
</evidence>
<comment type="pathway">
    <text evidence="1">Cofactor biosynthesis; (R)-pantothenate biosynthesis; (R)-pantoate from 3-methyl-2-oxobutanoate: step 1/2.</text>
</comment>
<dbReference type="Pfam" id="PF02548">
    <property type="entry name" value="Pantoate_transf"/>
    <property type="match status" value="1"/>
</dbReference>
<dbReference type="PANTHER" id="PTHR12537">
    <property type="entry name" value="RNA BINDING PROTEIN PUMILIO-RELATED"/>
    <property type="match status" value="1"/>
</dbReference>
<dbReference type="GO" id="GO:0015940">
    <property type="term" value="P:pantothenate biosynthetic process"/>
    <property type="evidence" value="ECO:0007669"/>
    <property type="project" value="InterPro"/>
</dbReference>
<dbReference type="EMBL" id="CAMXCT010003334">
    <property type="protein sequence ID" value="CAI4003779.1"/>
    <property type="molecule type" value="Genomic_DNA"/>
</dbReference>
<evidence type="ECO:0000313" key="11">
    <source>
        <dbReference type="Proteomes" id="UP001152797"/>
    </source>
</evidence>
<dbReference type="Gene3D" id="1.25.10.10">
    <property type="entry name" value="Leucine-rich Repeat Variant"/>
    <property type="match status" value="1"/>
</dbReference>
<dbReference type="OrthoDB" id="425211at2759"/>
<keyword evidence="11" id="KW-1185">Reference proteome</keyword>
<organism evidence="9">
    <name type="scientific">Cladocopium goreaui</name>
    <dbReference type="NCBI Taxonomy" id="2562237"/>
    <lineage>
        <taxon>Eukaryota</taxon>
        <taxon>Sar</taxon>
        <taxon>Alveolata</taxon>
        <taxon>Dinophyceae</taxon>
        <taxon>Suessiales</taxon>
        <taxon>Symbiodiniaceae</taxon>
        <taxon>Cladocopium</taxon>
    </lineage>
</organism>
<dbReference type="Gene3D" id="3.20.20.60">
    <property type="entry name" value="Phosphoenolpyruvate-binding domains"/>
    <property type="match status" value="1"/>
</dbReference>
<dbReference type="InterPro" id="IPR015813">
    <property type="entry name" value="Pyrv/PenolPyrv_kinase-like_dom"/>
</dbReference>
<dbReference type="SUPFAM" id="SSF48371">
    <property type="entry name" value="ARM repeat"/>
    <property type="match status" value="1"/>
</dbReference>
<evidence type="ECO:0000256" key="1">
    <source>
        <dbReference type="ARBA" id="ARBA00005033"/>
    </source>
</evidence>
<dbReference type="SMART" id="SM00025">
    <property type="entry name" value="Pumilio"/>
    <property type="match status" value="5"/>
</dbReference>
<sequence>MLRHRAWQMGKYAVVGSALAVTGAWAKPQSHLWCHDAQRRKLTVAELMALKGKRQIVLTTAFDEWTARAAEEAGVDMIVAWGSCQEHSKFVVQAVRRGAPNTLIGTGINPGAYESQENALKLANEMRAAGTDIIYCSGLVPEKFAGLARQHFPCCGHVGYLPVNNTWFGGPRGVGKTGLEAKQVFDDVMALEAAGCIAVEMECVPARVAAEITQRTKMLVFSMGSGPHCDGQFIFSEDLMGTNLGRYPRHSITYANVMADAVGALKQFCRDVASGAYPEAKHCIKIKDDEFAAFLRRVIRIFFDSVVVVDNPNALIRIYPKVLESVCKDAEANPHVYYPWDTGTGDVEVATNHRVATRMAPGIPVRAVCQVHRVSDSLVKVTFLLDASILGSMLHPAFADAFYSKPGGLEAVPYVEELTRFHVFCDGIYADSQEKPSAARARRERRKRQGTVQTPIVPDIVEEEDLSLRCEALRIQLDRFQASEAVGMVWPLSRHSVGCRLIQRALEVTPASFAEQLVMELRGHVKDAASSPHANYVLQKVITQLRPHASSFIAEELLDSGARFARHRFGCRILCRLLEHCTTEGSTQRLISKILEDPSEALELCRHNFGHHVVQLVLERGHPRHKELVLQVLYKDLATNAAHRRASYVVEAALNNCAPQGQYNLLHHLLQPSVLYELSQARYGLYVVKTLLKRPEVDANGMARAIPAVAEIMKKIAANPVDERMG</sequence>
<dbReference type="GO" id="GO:0003729">
    <property type="term" value="F:mRNA binding"/>
    <property type="evidence" value="ECO:0007669"/>
    <property type="project" value="TreeGrafter"/>
</dbReference>
<feature type="repeat" description="Pumilio" evidence="7">
    <location>
        <begin position="520"/>
        <end position="555"/>
    </location>
</feature>
<name>A0A9P1D5S4_9DINO</name>
<evidence type="ECO:0000313" key="9">
    <source>
        <dbReference type="EMBL" id="CAI4003779.1"/>
    </source>
</evidence>
<comment type="catalytic activity">
    <reaction evidence="6">
        <text>(6R)-5,10-methylene-5,6,7,8-tetrahydrofolate + 3-methyl-2-oxobutanoate + H2O = 2-dehydropantoate + (6S)-5,6,7,8-tetrahydrofolate</text>
        <dbReference type="Rhea" id="RHEA:11824"/>
        <dbReference type="ChEBI" id="CHEBI:11561"/>
        <dbReference type="ChEBI" id="CHEBI:11851"/>
        <dbReference type="ChEBI" id="CHEBI:15377"/>
        <dbReference type="ChEBI" id="CHEBI:15636"/>
        <dbReference type="ChEBI" id="CHEBI:57453"/>
        <dbReference type="EC" id="2.1.2.11"/>
    </reaction>
</comment>
<dbReference type="InterPro" id="IPR040442">
    <property type="entry name" value="Pyrv_kinase-like_dom_sf"/>
</dbReference>
<dbReference type="InterPro" id="IPR016024">
    <property type="entry name" value="ARM-type_fold"/>
</dbReference>
<keyword evidence="5" id="KW-0677">Repeat</keyword>
<proteinExistence type="inferred from homology"/>
<feature type="repeat" description="Pumilio" evidence="7">
    <location>
        <begin position="593"/>
        <end position="631"/>
    </location>
</feature>
<dbReference type="InterPro" id="IPR003700">
    <property type="entry name" value="Pantoate_hydroxy_MeTrfase"/>
</dbReference>
<dbReference type="Pfam" id="PF00806">
    <property type="entry name" value="PUF"/>
    <property type="match status" value="4"/>
</dbReference>
<reference evidence="9" key="1">
    <citation type="submission" date="2022-10" db="EMBL/GenBank/DDBJ databases">
        <authorList>
            <person name="Chen Y."/>
            <person name="Dougan E. K."/>
            <person name="Chan C."/>
            <person name="Rhodes N."/>
            <person name="Thang M."/>
        </authorList>
    </citation>
    <scope>NUCLEOTIDE SEQUENCE</scope>
</reference>
<dbReference type="EMBL" id="CAMXCT030003334">
    <property type="protein sequence ID" value="CAL4791091.1"/>
    <property type="molecule type" value="Genomic_DNA"/>
</dbReference>
<dbReference type="EMBL" id="CAMXCT020003334">
    <property type="protein sequence ID" value="CAL1157154.1"/>
    <property type="molecule type" value="Genomic_DNA"/>
</dbReference>
<evidence type="ECO:0000256" key="5">
    <source>
        <dbReference type="ARBA" id="ARBA00022737"/>
    </source>
</evidence>